<dbReference type="Pfam" id="PF00651">
    <property type="entry name" value="BTB"/>
    <property type="match status" value="1"/>
</dbReference>
<feature type="domain" description="MATH" evidence="2">
    <location>
        <begin position="7"/>
        <end position="128"/>
    </location>
</feature>
<keyword evidence="4" id="KW-1185">Reference proteome</keyword>
<protein>
    <submittedName>
        <fullName evidence="3">Speckle-type POZ protein</fullName>
    </submittedName>
</protein>
<dbReference type="OrthoDB" id="6359943at2759"/>
<dbReference type="Gene3D" id="3.30.710.10">
    <property type="entry name" value="Potassium Channel Kv1.1, Chain A"/>
    <property type="match status" value="1"/>
</dbReference>
<dbReference type="Proteomes" id="UP000499080">
    <property type="component" value="Unassembled WGS sequence"/>
</dbReference>
<comment type="caution">
    <text evidence="3">The sequence shown here is derived from an EMBL/GenBank/DDBJ whole genome shotgun (WGS) entry which is preliminary data.</text>
</comment>
<dbReference type="EMBL" id="BGPR01002461">
    <property type="protein sequence ID" value="GBM73845.1"/>
    <property type="molecule type" value="Genomic_DNA"/>
</dbReference>
<dbReference type="GO" id="GO:0030163">
    <property type="term" value="P:protein catabolic process"/>
    <property type="evidence" value="ECO:0007669"/>
    <property type="project" value="UniProtKB-ARBA"/>
</dbReference>
<gene>
    <name evidence="3" type="primary">spop_119</name>
    <name evidence="3" type="ORF">AVEN_100549_1</name>
</gene>
<dbReference type="PROSITE" id="PS50144">
    <property type="entry name" value="MATH"/>
    <property type="match status" value="1"/>
</dbReference>
<dbReference type="SMART" id="SM00225">
    <property type="entry name" value="BTB"/>
    <property type="match status" value="1"/>
</dbReference>
<dbReference type="SUPFAM" id="SSF49599">
    <property type="entry name" value="TRAF domain-like"/>
    <property type="match status" value="1"/>
</dbReference>
<dbReference type="InterPro" id="IPR000210">
    <property type="entry name" value="BTB/POZ_dom"/>
</dbReference>
<dbReference type="InterPro" id="IPR008974">
    <property type="entry name" value="TRAF-like"/>
</dbReference>
<dbReference type="Pfam" id="PF22486">
    <property type="entry name" value="MATH_2"/>
    <property type="match status" value="1"/>
</dbReference>
<organism evidence="3 4">
    <name type="scientific">Araneus ventricosus</name>
    <name type="common">Orbweaver spider</name>
    <name type="synonym">Epeira ventricosa</name>
    <dbReference type="NCBI Taxonomy" id="182803"/>
    <lineage>
        <taxon>Eukaryota</taxon>
        <taxon>Metazoa</taxon>
        <taxon>Ecdysozoa</taxon>
        <taxon>Arthropoda</taxon>
        <taxon>Chelicerata</taxon>
        <taxon>Arachnida</taxon>
        <taxon>Araneae</taxon>
        <taxon>Araneomorphae</taxon>
        <taxon>Entelegynae</taxon>
        <taxon>Araneoidea</taxon>
        <taxon>Araneidae</taxon>
        <taxon>Araneus</taxon>
    </lineage>
</organism>
<evidence type="ECO:0000259" key="2">
    <source>
        <dbReference type="PROSITE" id="PS50144"/>
    </source>
</evidence>
<evidence type="ECO:0000259" key="1">
    <source>
        <dbReference type="PROSITE" id="PS50097"/>
    </source>
</evidence>
<accession>A0A4Y2I894</accession>
<feature type="domain" description="BTB" evidence="1">
    <location>
        <begin position="362"/>
        <end position="426"/>
    </location>
</feature>
<dbReference type="PANTHER" id="PTHR24413">
    <property type="entry name" value="SPECKLE-TYPE POZ PROTEIN"/>
    <property type="match status" value="1"/>
</dbReference>
<reference evidence="3 4" key="1">
    <citation type="journal article" date="2019" name="Sci. Rep.">
        <title>Orb-weaving spider Araneus ventricosus genome elucidates the spidroin gene catalogue.</title>
        <authorList>
            <person name="Kono N."/>
            <person name="Nakamura H."/>
            <person name="Ohtoshi R."/>
            <person name="Moran D.A.P."/>
            <person name="Shinohara A."/>
            <person name="Yoshida Y."/>
            <person name="Fujiwara M."/>
            <person name="Mori M."/>
            <person name="Tomita M."/>
            <person name="Arakawa K."/>
        </authorList>
    </citation>
    <scope>NUCLEOTIDE SEQUENCE [LARGE SCALE GENOMIC DNA]</scope>
</reference>
<dbReference type="SUPFAM" id="SSF54695">
    <property type="entry name" value="POZ domain"/>
    <property type="match status" value="1"/>
</dbReference>
<dbReference type="InterPro" id="IPR002083">
    <property type="entry name" value="MATH/TRAF_dom"/>
</dbReference>
<evidence type="ECO:0000313" key="4">
    <source>
        <dbReference type="Proteomes" id="UP000499080"/>
    </source>
</evidence>
<dbReference type="AlphaFoldDB" id="A0A4Y2I894"/>
<dbReference type="Gene3D" id="1.25.40.420">
    <property type="match status" value="1"/>
</dbReference>
<dbReference type="Gene3D" id="2.60.210.10">
    <property type="entry name" value="Apoptosis, Tumor Necrosis Factor Receptor Associated Protein 2, Chain A"/>
    <property type="match status" value="1"/>
</dbReference>
<name>A0A4Y2I894_ARAVE</name>
<sequence>MSTEVKKYTFVWEVENFSFSTKDLGESIISPYFTVKMMDNTNWILKYYPRGISVPDNTVVTLYRDLNDSGPVEVKINYKAFILASDGSFAYEKEKECVSFIKGKEIILILDQINEFLRNLSVLSTSDILTICCQIWESTVDQLINAQYSDRNSKDLECLDEILETACEEISKESTIGKLCHFHPTKFFARTNLEIERRSFHHQIIDFSNLPNPRIISFIPECGSDKNPQLLLTLNFDAELLNVDIGIGPLLKKMDKSFLVKFIIKVVPTKGSPISVMNDFHLYRPTTPLVWKTSFEKSNFLIDENLYLNNDILTLHFELVICKGTETSSIEELCYAVPLDSARKKKTIMDDLLQFYEKQKYCDVKLQVGNETIQAHRAVLCSRSPIFREMFESDISENKKVITDADMTTLKCMLLFMYTENIESLKLENVLKLYSVADKYQYEALRKQCSLFLASNIQLANVCEVLILSNNCGDDELKTASLDYIRLHANEVFGLQEWKSFVRNNILLASEALGYVSSAIQKSYIESRLP</sequence>
<dbReference type="PROSITE" id="PS50097">
    <property type="entry name" value="BTB"/>
    <property type="match status" value="1"/>
</dbReference>
<proteinExistence type="predicted"/>
<dbReference type="CDD" id="cd18186">
    <property type="entry name" value="BTB_POZ_ZBTB_KLHL-like"/>
    <property type="match status" value="1"/>
</dbReference>
<evidence type="ECO:0000313" key="3">
    <source>
        <dbReference type="EMBL" id="GBM73845.1"/>
    </source>
</evidence>
<dbReference type="InterPro" id="IPR011333">
    <property type="entry name" value="SKP1/BTB/POZ_sf"/>
</dbReference>